<dbReference type="Gene3D" id="2.30.33.40">
    <property type="entry name" value="GroES chaperonin"/>
    <property type="match status" value="1"/>
</dbReference>
<dbReference type="Pfam" id="PF00166">
    <property type="entry name" value="Cpn10"/>
    <property type="match status" value="1"/>
</dbReference>
<reference evidence="2" key="1">
    <citation type="submission" date="2020-08" db="EMBL/GenBank/DDBJ databases">
        <title>Bridging the membrane lipid divide: bacteria of the FCB group superphylum have the potential to synthesize archaeal ether lipids.</title>
        <authorList>
            <person name="Villanueva L."/>
            <person name="von Meijenfeldt F.A.B."/>
            <person name="Westbye A.B."/>
            <person name="Yadav S."/>
            <person name="Hopmans E.C."/>
            <person name="Dutilh B.E."/>
            <person name="Sinninghe Damste J.S."/>
        </authorList>
    </citation>
    <scope>NUCLEOTIDE SEQUENCE</scope>
    <source>
        <strain evidence="2">NIOZ-UU157</strain>
    </source>
</reference>
<dbReference type="EMBL" id="MW030532">
    <property type="protein sequence ID" value="QPI16132.1"/>
    <property type="molecule type" value="Genomic_DNA"/>
</dbReference>
<gene>
    <name evidence="2" type="ORF">NIOZUU157_00011</name>
</gene>
<accession>A0A7S9SRP3</accession>
<evidence type="ECO:0000313" key="2">
    <source>
        <dbReference type="EMBL" id="QPI16132.1"/>
    </source>
</evidence>
<name>A0A7S9SRP3_9VIRU</name>
<evidence type="ECO:0008006" key="3">
    <source>
        <dbReference type="Google" id="ProtNLM"/>
    </source>
</evidence>
<dbReference type="SUPFAM" id="SSF50129">
    <property type="entry name" value="GroES-like"/>
    <property type="match status" value="1"/>
</dbReference>
<sequence length="86" mass="9472">MKAIGSNLIVSMTKQGVSETKGGLFLAEKQREDIRYAEGTVLSAGSNVIGINENDVIYFDKNNSHQIEIKKEIYQVVNMANVVVVL</sequence>
<evidence type="ECO:0000256" key="1">
    <source>
        <dbReference type="ARBA" id="ARBA00023186"/>
    </source>
</evidence>
<protein>
    <recommendedName>
        <fullName evidence="3">Chaperonin 10 Kd subunit</fullName>
    </recommendedName>
</protein>
<dbReference type="InterPro" id="IPR037124">
    <property type="entry name" value="Chaperonin_GroES_sf"/>
</dbReference>
<organism evidence="2">
    <name type="scientific">Virus NIOZ-UU157</name>
    <dbReference type="NCBI Taxonomy" id="2763269"/>
    <lineage>
        <taxon>Viruses</taxon>
    </lineage>
</organism>
<dbReference type="InterPro" id="IPR011032">
    <property type="entry name" value="GroES-like_sf"/>
</dbReference>
<dbReference type="InterPro" id="IPR020818">
    <property type="entry name" value="Chaperonin_GroES"/>
</dbReference>
<dbReference type="GO" id="GO:0005524">
    <property type="term" value="F:ATP binding"/>
    <property type="evidence" value="ECO:0007669"/>
    <property type="project" value="InterPro"/>
</dbReference>
<dbReference type="GO" id="GO:0044183">
    <property type="term" value="F:protein folding chaperone"/>
    <property type="evidence" value="ECO:0007669"/>
    <property type="project" value="InterPro"/>
</dbReference>
<keyword evidence="1" id="KW-0143">Chaperone</keyword>
<dbReference type="SMART" id="SM00883">
    <property type="entry name" value="Cpn10"/>
    <property type="match status" value="1"/>
</dbReference>
<proteinExistence type="predicted"/>